<reference evidence="1" key="2">
    <citation type="submission" date="2019-08" db="EMBL/GenBank/DDBJ databases">
        <title>Investigation of anaerobic lignin degradation for improved lignocellulosic biofuels.</title>
        <authorList>
            <person name="Deangelis K.PhD."/>
        </authorList>
    </citation>
    <scope>NUCLEOTIDE SEQUENCE [LARGE SCALE GENOMIC DNA]</scope>
    <source>
        <strain evidence="1">128R</strain>
    </source>
</reference>
<evidence type="ECO:0000313" key="2">
    <source>
        <dbReference type="EMBL" id="WMT16031.1"/>
    </source>
</evidence>
<keyword evidence="3" id="KW-1185">Reference proteome</keyword>
<evidence type="ECO:0000313" key="1">
    <source>
        <dbReference type="EMBL" id="TVZ68176.1"/>
    </source>
</evidence>
<dbReference type="EMBL" id="VISQ01000001">
    <property type="protein sequence ID" value="TVZ68176.1"/>
    <property type="molecule type" value="Genomic_DNA"/>
</dbReference>
<organism evidence="1">
    <name type="scientific">Serratia fonticola</name>
    <dbReference type="NCBI Taxonomy" id="47917"/>
    <lineage>
        <taxon>Bacteria</taxon>
        <taxon>Pseudomonadati</taxon>
        <taxon>Pseudomonadota</taxon>
        <taxon>Gammaproteobacteria</taxon>
        <taxon>Enterobacterales</taxon>
        <taxon>Yersiniaceae</taxon>
        <taxon>Serratia</taxon>
    </lineage>
</organism>
<gene>
    <name evidence="1" type="ORF">FHU10_0600</name>
    <name evidence="2" type="ORF">RFB13_06800</name>
</gene>
<reference evidence="2 3" key="3">
    <citation type="submission" date="2023-08" db="EMBL/GenBank/DDBJ databases">
        <title>Complete Genome and Methylome dissection of Serratia fonticola NEB369.</title>
        <authorList>
            <person name="Fomenkov A."/>
            <person name="Roberts R.D."/>
        </authorList>
    </citation>
    <scope>NUCLEOTIDE SEQUENCE [LARGE SCALE GENOMIC DNA]</scope>
    <source>
        <strain evidence="2 3">NEB369</strain>
    </source>
</reference>
<dbReference type="AlphaFoldDB" id="A0A542BL71"/>
<dbReference type="RefSeq" id="WP_171407030.1">
    <property type="nucleotide sequence ID" value="NZ_CAMFLQ010000001.1"/>
</dbReference>
<accession>A0A542BL71</accession>
<evidence type="ECO:0008006" key="4">
    <source>
        <dbReference type="Google" id="ProtNLM"/>
    </source>
</evidence>
<dbReference type="EMBL" id="CP133586">
    <property type="protein sequence ID" value="WMT16031.1"/>
    <property type="molecule type" value="Genomic_DNA"/>
</dbReference>
<sequence length="57" mass="6470">MKNTRFNPKPILIEHDCVEAMKRLQEQERSKSPLGVAPSLQDIARGLIRKALQQVGE</sequence>
<evidence type="ECO:0000313" key="3">
    <source>
        <dbReference type="Proteomes" id="UP001235341"/>
    </source>
</evidence>
<reference evidence="1" key="1">
    <citation type="submission" date="2019-06" db="EMBL/GenBank/DDBJ databases">
        <authorList>
            <person name="Deangelis K."/>
            <person name="Huntemann M."/>
            <person name="Clum A."/>
            <person name="Pillay M."/>
            <person name="Palaniappan K."/>
            <person name="Varghese N."/>
            <person name="Mikhailova N."/>
            <person name="Stamatis D."/>
            <person name="Reddy T."/>
            <person name="Daum C."/>
            <person name="Shapiro N."/>
            <person name="Ivanova N."/>
            <person name="Kyrpides N."/>
            <person name="Woyke T."/>
        </authorList>
    </citation>
    <scope>NUCLEOTIDE SEQUENCE [LARGE SCALE GENOMIC DNA]</scope>
    <source>
        <strain evidence="1">128R</strain>
    </source>
</reference>
<name>A0A542BL71_SERFO</name>
<dbReference type="Proteomes" id="UP001235341">
    <property type="component" value="Chromosome"/>
</dbReference>
<proteinExistence type="predicted"/>
<protein>
    <recommendedName>
        <fullName evidence="4">Phage protein</fullName>
    </recommendedName>
</protein>